<evidence type="ECO:0000313" key="1">
    <source>
        <dbReference type="EMBL" id="KNZ53665.1"/>
    </source>
</evidence>
<proteinExistence type="predicted"/>
<keyword evidence="2" id="KW-1185">Reference proteome</keyword>
<dbReference type="Proteomes" id="UP000037035">
    <property type="component" value="Unassembled WGS sequence"/>
</dbReference>
<evidence type="ECO:0000313" key="2">
    <source>
        <dbReference type="Proteomes" id="UP000037035"/>
    </source>
</evidence>
<organism evidence="1 2">
    <name type="scientific">Puccinia sorghi</name>
    <dbReference type="NCBI Taxonomy" id="27349"/>
    <lineage>
        <taxon>Eukaryota</taxon>
        <taxon>Fungi</taxon>
        <taxon>Dikarya</taxon>
        <taxon>Basidiomycota</taxon>
        <taxon>Pucciniomycotina</taxon>
        <taxon>Pucciniomycetes</taxon>
        <taxon>Pucciniales</taxon>
        <taxon>Pucciniaceae</taxon>
        <taxon>Puccinia</taxon>
    </lineage>
</organism>
<gene>
    <name evidence="1" type="ORF">VP01_316g5</name>
</gene>
<sequence>MCGKHKTQQLKLHVESGIFFSLFSLYQYQACCQPVTGYYDDSVYDTALEILQHIQKIPKSLISSLLLRSHEIFTPQQTKELLVLWTHMQVHERFLHSSNLVRKEDEKYTVKRKINFIVDYKMQHDLPEGTSYKRRPCLALKTTAYSPPSLHAPISLSISPSLEYCSFQASRLIRFKIQLIKYNDAKELVSLNAFSSKNYKFSLFQKASVVNPIILQKKFNQASMHSHSSNCTVTVPKHLHMQTCGVWMEACLEHAACKVQAVEKIFFAVSVLLSKQLLRLKEEPDVEDGGRDCRPGLLGDNPRKIMGLFIFREVSGVLLGGDWRFLKLVFCDTPVTAVTPCLTQIFYMQKLPGSFCCYSNLSPKSYSTKLVIRLSIRLLETKTKLRKKEQSIREDKDR</sequence>
<dbReference type="AlphaFoldDB" id="A0A0L6V0L0"/>
<dbReference type="EMBL" id="LAVV01008135">
    <property type="protein sequence ID" value="KNZ53665.1"/>
    <property type="molecule type" value="Genomic_DNA"/>
</dbReference>
<accession>A0A0L6V0L0</accession>
<reference evidence="1 2" key="1">
    <citation type="submission" date="2015-08" db="EMBL/GenBank/DDBJ databases">
        <title>Next Generation Sequencing and Analysis of the Genome of Puccinia sorghi L Schw, the Causal Agent of Maize Common Rust.</title>
        <authorList>
            <person name="Rochi L."/>
            <person name="Burguener G."/>
            <person name="Darino M."/>
            <person name="Turjanski A."/>
            <person name="Kreff E."/>
            <person name="Dieguez M.J."/>
            <person name="Sacco F."/>
        </authorList>
    </citation>
    <scope>NUCLEOTIDE SEQUENCE [LARGE SCALE GENOMIC DNA]</scope>
    <source>
        <strain evidence="1 2">RO10H11247</strain>
    </source>
</reference>
<name>A0A0L6V0L0_9BASI</name>
<dbReference type="VEuPathDB" id="FungiDB:VP01_316g5"/>
<comment type="caution">
    <text evidence="1">The sequence shown here is derived from an EMBL/GenBank/DDBJ whole genome shotgun (WGS) entry which is preliminary data.</text>
</comment>
<protein>
    <submittedName>
        <fullName evidence="1">Putative signal peptide protein</fullName>
    </submittedName>
</protein>